<feature type="domain" description="Alpha-type protein kinase" evidence="7">
    <location>
        <begin position="329"/>
        <end position="579"/>
    </location>
</feature>
<dbReference type="GO" id="GO:0005524">
    <property type="term" value="F:ATP binding"/>
    <property type="evidence" value="ECO:0007669"/>
    <property type="project" value="UniProtKB-KW"/>
</dbReference>
<dbReference type="PROSITE" id="PS51158">
    <property type="entry name" value="ALPHA_KINASE"/>
    <property type="match status" value="1"/>
</dbReference>
<keyword evidence="1" id="KW-0723">Serine/threonine-protein kinase</keyword>
<evidence type="ECO:0000313" key="8">
    <source>
        <dbReference type="EMBL" id="EDR02194.1"/>
    </source>
</evidence>
<evidence type="ECO:0000259" key="7">
    <source>
        <dbReference type="PROSITE" id="PS51158"/>
    </source>
</evidence>
<dbReference type="AlphaFoldDB" id="B0DTB8"/>
<dbReference type="RefSeq" id="XP_001887139.1">
    <property type="nucleotide sequence ID" value="XM_001887104.1"/>
</dbReference>
<dbReference type="SMART" id="SM00811">
    <property type="entry name" value="Alpha_kinase"/>
    <property type="match status" value="1"/>
</dbReference>
<dbReference type="EMBL" id="DS547132">
    <property type="protein sequence ID" value="EDR02194.1"/>
    <property type="molecule type" value="Genomic_DNA"/>
</dbReference>
<sequence>MEHCASDNGDGCGGFFPHKTLAGLCAKCRKISTLADGSTEQSQWKGMRQCVGCGLAWKNLQAELCGGCLRLESGTSALKGTSTSEHHLVRTAVDASRLARADALDARLHKQPPPSALHTTSGLASAQLNATPTGDTKIFISVQCRLKSSSRREQSQTDLDCGQWGKPWAKADYLSEVLDDSLETLNNRWSKEHKLDLIRDEVEFRWSGNKVFLPNTANNTVGQVYMEYLTGDMAAFYTQPEAKGKRGSGPKNQLSMALELYVDKPTFMIRLKKFQAGRKRSATVTSLLGEDVPGPKRHAIIPSDDLCKSSFVRTSRGTVAASTASNTVSSVSLEKAYTTCDVETGQVEIIWPENAEIFKGFLAKALFASGATKHVYQLTMDSELFVAKKFFEIGSDDSVTADENAEFLKCELIRLKTATWFLRKFKAAAKEMKVDIATNIILSEGFLAREVGTPSEASGLGPLEEGSSAVWLVEPHRTKTVLKFSGTLNHPNRQDKVGTTISSFAHFSYQVSNRELVFADIQGSPMNIQGRDTIVLFDIMSHSPTTDSGIGDHGPDGIESFISQHCCNHMCKDLKLTPLLEIEGDSGGSEGHPEDDNNLDNNEK</sequence>
<dbReference type="InterPro" id="IPR051852">
    <property type="entry name" value="Alpha-type_PK"/>
</dbReference>
<evidence type="ECO:0000256" key="4">
    <source>
        <dbReference type="ARBA" id="ARBA00022777"/>
    </source>
</evidence>
<evidence type="ECO:0000313" key="9">
    <source>
        <dbReference type="Proteomes" id="UP000001194"/>
    </source>
</evidence>
<gene>
    <name evidence="8" type="ORF">LACBIDRAFT_309911</name>
</gene>
<dbReference type="InterPro" id="IPR011009">
    <property type="entry name" value="Kinase-like_dom_sf"/>
</dbReference>
<name>B0DTB8_LACBS</name>
<dbReference type="HOGENOM" id="CLU_032408_0_0_1"/>
<evidence type="ECO:0000256" key="5">
    <source>
        <dbReference type="ARBA" id="ARBA00022840"/>
    </source>
</evidence>
<dbReference type="SUPFAM" id="SSF56112">
    <property type="entry name" value="Protein kinase-like (PK-like)"/>
    <property type="match status" value="1"/>
</dbReference>
<dbReference type="PANTHER" id="PTHR45992">
    <property type="entry name" value="EUKARYOTIC ELONGATION FACTOR 2 KINASE-RELATED"/>
    <property type="match status" value="1"/>
</dbReference>
<evidence type="ECO:0000256" key="6">
    <source>
        <dbReference type="SAM" id="MobiDB-lite"/>
    </source>
</evidence>
<reference evidence="8 9" key="1">
    <citation type="journal article" date="2008" name="Nature">
        <title>The genome of Laccaria bicolor provides insights into mycorrhizal symbiosis.</title>
        <authorList>
            <person name="Martin F."/>
            <person name="Aerts A."/>
            <person name="Ahren D."/>
            <person name="Brun A."/>
            <person name="Danchin E.G.J."/>
            <person name="Duchaussoy F."/>
            <person name="Gibon J."/>
            <person name="Kohler A."/>
            <person name="Lindquist E."/>
            <person name="Pereda V."/>
            <person name="Salamov A."/>
            <person name="Shapiro H.J."/>
            <person name="Wuyts J."/>
            <person name="Blaudez D."/>
            <person name="Buee M."/>
            <person name="Brokstein P."/>
            <person name="Canbaeck B."/>
            <person name="Cohen D."/>
            <person name="Courty P.E."/>
            <person name="Coutinho P.M."/>
            <person name="Delaruelle C."/>
            <person name="Detter J.C."/>
            <person name="Deveau A."/>
            <person name="DiFazio S."/>
            <person name="Duplessis S."/>
            <person name="Fraissinet-Tachet L."/>
            <person name="Lucic E."/>
            <person name="Frey-Klett P."/>
            <person name="Fourrey C."/>
            <person name="Feussner I."/>
            <person name="Gay G."/>
            <person name="Grimwood J."/>
            <person name="Hoegger P.J."/>
            <person name="Jain P."/>
            <person name="Kilaru S."/>
            <person name="Labbe J."/>
            <person name="Lin Y.C."/>
            <person name="Legue V."/>
            <person name="Le Tacon F."/>
            <person name="Marmeisse R."/>
            <person name="Melayah D."/>
            <person name="Montanini B."/>
            <person name="Muratet M."/>
            <person name="Nehls U."/>
            <person name="Niculita-Hirzel H."/>
            <person name="Oudot-Le Secq M.P."/>
            <person name="Peter M."/>
            <person name="Quesneville H."/>
            <person name="Rajashekar B."/>
            <person name="Reich M."/>
            <person name="Rouhier N."/>
            <person name="Schmutz J."/>
            <person name="Yin T."/>
            <person name="Chalot M."/>
            <person name="Henrissat B."/>
            <person name="Kuees U."/>
            <person name="Lucas S."/>
            <person name="Van de Peer Y."/>
            <person name="Podila G.K."/>
            <person name="Polle A."/>
            <person name="Pukkila P.J."/>
            <person name="Richardson P.M."/>
            <person name="Rouze P."/>
            <person name="Sanders I.R."/>
            <person name="Stajich J.E."/>
            <person name="Tunlid A."/>
            <person name="Tuskan G."/>
            <person name="Grigoriev I.V."/>
        </authorList>
    </citation>
    <scope>NUCLEOTIDE SEQUENCE [LARGE SCALE GENOMIC DNA]</scope>
    <source>
        <strain evidence="9">S238N-H82 / ATCC MYA-4686</strain>
    </source>
</reference>
<accession>B0DTB8</accession>
<keyword evidence="5" id="KW-0067">ATP-binding</keyword>
<dbReference type="GO" id="GO:0004674">
    <property type="term" value="F:protein serine/threonine kinase activity"/>
    <property type="evidence" value="ECO:0007669"/>
    <property type="project" value="UniProtKB-KW"/>
</dbReference>
<keyword evidence="3" id="KW-0547">Nucleotide-binding</keyword>
<evidence type="ECO:0000256" key="1">
    <source>
        <dbReference type="ARBA" id="ARBA00022527"/>
    </source>
</evidence>
<dbReference type="GeneID" id="6082767"/>
<evidence type="ECO:0000256" key="2">
    <source>
        <dbReference type="ARBA" id="ARBA00022679"/>
    </source>
</evidence>
<dbReference type="KEGG" id="lbc:LACBIDRAFT_309911"/>
<feature type="compositionally biased region" description="Basic and acidic residues" evidence="6">
    <location>
        <begin position="591"/>
        <end position="604"/>
    </location>
</feature>
<dbReference type="InterPro" id="IPR004166">
    <property type="entry name" value="a-kinase_dom"/>
</dbReference>
<keyword evidence="4" id="KW-0418">Kinase</keyword>
<dbReference type="InParanoid" id="B0DTB8"/>
<dbReference type="CDD" id="cd04515">
    <property type="entry name" value="Alpha_kinase"/>
    <property type="match status" value="1"/>
</dbReference>
<keyword evidence="2" id="KW-0808">Transferase</keyword>
<dbReference type="Gene3D" id="3.20.200.10">
    <property type="entry name" value="MHCK/EF2 kinase"/>
    <property type="match status" value="1"/>
</dbReference>
<organism evidence="9">
    <name type="scientific">Laccaria bicolor (strain S238N-H82 / ATCC MYA-4686)</name>
    <name type="common">Bicoloured deceiver</name>
    <name type="synonym">Laccaria laccata var. bicolor</name>
    <dbReference type="NCBI Taxonomy" id="486041"/>
    <lineage>
        <taxon>Eukaryota</taxon>
        <taxon>Fungi</taxon>
        <taxon>Dikarya</taxon>
        <taxon>Basidiomycota</taxon>
        <taxon>Agaricomycotina</taxon>
        <taxon>Agaricomycetes</taxon>
        <taxon>Agaricomycetidae</taxon>
        <taxon>Agaricales</taxon>
        <taxon>Agaricineae</taxon>
        <taxon>Hydnangiaceae</taxon>
        <taxon>Laccaria</taxon>
    </lineage>
</organism>
<feature type="region of interest" description="Disordered" evidence="6">
    <location>
        <begin position="582"/>
        <end position="604"/>
    </location>
</feature>
<dbReference type="Proteomes" id="UP000001194">
    <property type="component" value="Unassembled WGS sequence"/>
</dbReference>
<evidence type="ECO:0000256" key="3">
    <source>
        <dbReference type="ARBA" id="ARBA00022741"/>
    </source>
</evidence>
<proteinExistence type="predicted"/>
<dbReference type="OrthoDB" id="2915404at2759"/>
<keyword evidence="9" id="KW-1185">Reference proteome</keyword>
<protein>
    <submittedName>
        <fullName evidence="8">Predicted protein</fullName>
    </submittedName>
</protein>
<dbReference type="Pfam" id="PF02816">
    <property type="entry name" value="Alpha_kinase"/>
    <property type="match status" value="1"/>
</dbReference>